<dbReference type="Pfam" id="PF00903">
    <property type="entry name" value="Glyoxalase"/>
    <property type="match status" value="1"/>
</dbReference>
<protein>
    <submittedName>
        <fullName evidence="2">VOC family protein</fullName>
    </submittedName>
</protein>
<accession>A0A3S2XRS5</accession>
<feature type="domain" description="VOC" evidence="1">
    <location>
        <begin position="7"/>
        <end position="121"/>
    </location>
</feature>
<dbReference type="EMBL" id="RZYA01000013">
    <property type="protein sequence ID" value="RVU21359.1"/>
    <property type="molecule type" value="Genomic_DNA"/>
</dbReference>
<evidence type="ECO:0000313" key="3">
    <source>
        <dbReference type="Proteomes" id="UP000283128"/>
    </source>
</evidence>
<dbReference type="InterPro" id="IPR037523">
    <property type="entry name" value="VOC_core"/>
</dbReference>
<dbReference type="InterPro" id="IPR029068">
    <property type="entry name" value="Glyas_Bleomycin-R_OHBP_Dase"/>
</dbReference>
<evidence type="ECO:0000259" key="1">
    <source>
        <dbReference type="PROSITE" id="PS51819"/>
    </source>
</evidence>
<keyword evidence="3" id="KW-1185">Reference proteome</keyword>
<reference evidence="2 3" key="1">
    <citation type="submission" date="2019-01" db="EMBL/GenBank/DDBJ databases">
        <title>Genome sequences of Streptomyces and Rhizobium isolates collected from root and soil.</title>
        <authorList>
            <person name="Chhettri S."/>
            <person name="Sevigny J.L."/>
            <person name="Sen A."/>
            <person name="Ennis N."/>
            <person name="Tisa L."/>
        </authorList>
    </citation>
    <scope>NUCLEOTIDE SEQUENCE [LARGE SCALE GENOMIC DNA]</scope>
    <source>
        <strain evidence="2 3">San01</strain>
    </source>
</reference>
<dbReference type="CDD" id="cd07247">
    <property type="entry name" value="SgaA_N_like"/>
    <property type="match status" value="1"/>
</dbReference>
<dbReference type="AlphaFoldDB" id="A0A3S2XRS5"/>
<dbReference type="PANTHER" id="PTHR33993:SF10">
    <property type="entry name" value="CONSERVED PROTEIN"/>
    <property type="match status" value="1"/>
</dbReference>
<dbReference type="RefSeq" id="WP_127830640.1">
    <property type="nucleotide sequence ID" value="NZ_RZYA01000013.1"/>
</dbReference>
<sequence>MEFAEGAPCWADATLPDVEAGKRFYGDLFGWTFDEGAGAEYGYYTHAYSDGRNVAALAPGREGSPPTGWTVHFAARDAEALARAACDAGGHLVVEPLSIGPFGTLALAADPEGTVFGLWQAGTLTGFEAQGEPATFHRAELHARDKAAVTPFYASVLGPAAARFGISAAADGAPARFLPHFGVTDCEAAASTATRLGGHVRKPPFGTPHGRVAHLTDDQGAAFAVVQG</sequence>
<comment type="caution">
    <text evidence="2">The sequence shown here is derived from an EMBL/GenBank/DDBJ whole genome shotgun (WGS) entry which is preliminary data.</text>
</comment>
<proteinExistence type="predicted"/>
<dbReference type="InterPro" id="IPR004360">
    <property type="entry name" value="Glyas_Fos-R_dOase_dom"/>
</dbReference>
<dbReference type="PANTHER" id="PTHR33993">
    <property type="entry name" value="GLYOXALASE-RELATED"/>
    <property type="match status" value="1"/>
</dbReference>
<dbReference type="InterPro" id="IPR052164">
    <property type="entry name" value="Anthracycline_SecMetBiosynth"/>
</dbReference>
<dbReference type="SUPFAM" id="SSF54593">
    <property type="entry name" value="Glyoxalase/Bleomycin resistance protein/Dihydroxybiphenyl dioxygenase"/>
    <property type="match status" value="2"/>
</dbReference>
<gene>
    <name evidence="2" type="ORF">EOT10_25390</name>
</gene>
<dbReference type="Proteomes" id="UP000283128">
    <property type="component" value="Unassembled WGS sequence"/>
</dbReference>
<dbReference type="Gene3D" id="3.10.180.10">
    <property type="entry name" value="2,3-Dihydroxybiphenyl 1,2-Dioxygenase, domain 1"/>
    <property type="match status" value="2"/>
</dbReference>
<dbReference type="PROSITE" id="PS51819">
    <property type="entry name" value="VOC"/>
    <property type="match status" value="1"/>
</dbReference>
<name>A0A3S2XRS5_9ACTN</name>
<organism evidence="2 3">
    <name type="scientific">Streptomyces antnestii</name>
    <dbReference type="NCBI Taxonomy" id="2494256"/>
    <lineage>
        <taxon>Bacteria</taxon>
        <taxon>Bacillati</taxon>
        <taxon>Actinomycetota</taxon>
        <taxon>Actinomycetes</taxon>
        <taxon>Kitasatosporales</taxon>
        <taxon>Streptomycetaceae</taxon>
        <taxon>Streptomyces</taxon>
    </lineage>
</organism>
<dbReference type="OrthoDB" id="9793039at2"/>
<evidence type="ECO:0000313" key="2">
    <source>
        <dbReference type="EMBL" id="RVU21359.1"/>
    </source>
</evidence>